<evidence type="ECO:0000313" key="1">
    <source>
        <dbReference type="EMBL" id="KAF4044927.1"/>
    </source>
</evidence>
<name>A0A833T0N0_PHYIN</name>
<dbReference type="Proteomes" id="UP000602510">
    <property type="component" value="Unassembled WGS sequence"/>
</dbReference>
<evidence type="ECO:0000313" key="3">
    <source>
        <dbReference type="Proteomes" id="UP000602510"/>
    </source>
</evidence>
<dbReference type="EMBL" id="JAACNO010000517">
    <property type="protein sequence ID" value="KAF4147101.1"/>
    <property type="molecule type" value="Genomic_DNA"/>
</dbReference>
<protein>
    <submittedName>
        <fullName evidence="1">Uncharacterized protein</fullName>
    </submittedName>
</protein>
<gene>
    <name evidence="1" type="ORF">GN244_ATG02846</name>
    <name evidence="2" type="ORF">GN958_ATG03730</name>
</gene>
<accession>A0A833T0N0</accession>
<reference evidence="1" key="1">
    <citation type="submission" date="2020-04" db="EMBL/GenBank/DDBJ databases">
        <title>Hybrid Assembly of Korean Phytophthora infestans isolates.</title>
        <authorList>
            <person name="Prokchorchik M."/>
            <person name="Lee Y."/>
            <person name="Seo J."/>
            <person name="Cho J.-H."/>
            <person name="Park Y.-E."/>
            <person name="Jang D.-C."/>
            <person name="Im J.-S."/>
            <person name="Choi J.-G."/>
            <person name="Park H.-J."/>
            <person name="Lee G.-B."/>
            <person name="Lee Y.-G."/>
            <person name="Hong S.-Y."/>
            <person name="Cho K."/>
            <person name="Sohn K.H."/>
        </authorList>
    </citation>
    <scope>NUCLEOTIDE SEQUENCE</scope>
    <source>
        <strain evidence="1">KR_1_A1</strain>
        <strain evidence="2">KR_2_A2</strain>
    </source>
</reference>
<evidence type="ECO:0000313" key="2">
    <source>
        <dbReference type="EMBL" id="KAF4147101.1"/>
    </source>
</evidence>
<dbReference type="AlphaFoldDB" id="A0A833T0N0"/>
<keyword evidence="3" id="KW-1185">Reference proteome</keyword>
<comment type="caution">
    <text evidence="1">The sequence shown here is derived from an EMBL/GenBank/DDBJ whole genome shotgun (WGS) entry which is preliminary data.</text>
</comment>
<organism evidence="1 3">
    <name type="scientific">Phytophthora infestans</name>
    <name type="common">Potato late blight agent</name>
    <name type="synonym">Botrytis infestans</name>
    <dbReference type="NCBI Taxonomy" id="4787"/>
    <lineage>
        <taxon>Eukaryota</taxon>
        <taxon>Sar</taxon>
        <taxon>Stramenopiles</taxon>
        <taxon>Oomycota</taxon>
        <taxon>Peronosporomycetes</taxon>
        <taxon>Peronosporales</taxon>
        <taxon>Peronosporaceae</taxon>
        <taxon>Phytophthora</taxon>
    </lineage>
</organism>
<dbReference type="Proteomes" id="UP000704712">
    <property type="component" value="Unassembled WGS sequence"/>
</dbReference>
<proteinExistence type="predicted"/>
<dbReference type="EMBL" id="WSZM01000058">
    <property type="protein sequence ID" value="KAF4044927.1"/>
    <property type="molecule type" value="Genomic_DNA"/>
</dbReference>
<sequence length="79" mass="8612">MLVVAYIYKAEIRMLVAAESDPPVTPTEHFMQLFEVLIGNPDIHPAIFSQDATGCWALLNNVNNLCYAKWAGGNGTTAS</sequence>